<dbReference type="Proteomes" id="UP000298017">
    <property type="component" value="Unassembled WGS sequence"/>
</dbReference>
<feature type="transmembrane region" description="Helical" evidence="2">
    <location>
        <begin position="37"/>
        <end position="58"/>
    </location>
</feature>
<comment type="caution">
    <text evidence="3">The sequence shown here is derived from an EMBL/GenBank/DDBJ whole genome shotgun (WGS) entry which is preliminary data.</text>
</comment>
<evidence type="ECO:0000313" key="3">
    <source>
        <dbReference type="EMBL" id="TFI02350.1"/>
    </source>
</evidence>
<dbReference type="RefSeq" id="WP_070636144.1">
    <property type="nucleotide sequence ID" value="NZ_CABMOG010000012.1"/>
</dbReference>
<proteinExistence type="predicted"/>
<evidence type="ECO:0000313" key="4">
    <source>
        <dbReference type="Proteomes" id="UP000298017"/>
    </source>
</evidence>
<keyword evidence="2" id="KW-1133">Transmembrane helix</keyword>
<keyword evidence="2" id="KW-0472">Membrane</keyword>
<name>A0AAX2SFC3_KOCRH</name>
<reference evidence="3 4" key="1">
    <citation type="submission" date="2019-03" db="EMBL/GenBank/DDBJ databases">
        <title>Genome Sequencing and Assembly of Various Microbes Isolated from Alder Root Nodule.</title>
        <authorList>
            <person name="Swanson E."/>
            <person name="Sevigny J.L."/>
            <person name="Pesce C."/>
            <person name="Davis I."/>
            <person name="Kleiner V."/>
            <person name="Tisa L."/>
        </authorList>
    </citation>
    <scope>NUCLEOTIDE SEQUENCE [LARGE SCALE GENOMIC DNA]</scope>
    <source>
        <strain evidence="3 4">4R-31</strain>
    </source>
</reference>
<keyword evidence="4" id="KW-1185">Reference proteome</keyword>
<dbReference type="EMBL" id="SPNK01000003">
    <property type="protein sequence ID" value="TFI02350.1"/>
    <property type="molecule type" value="Genomic_DNA"/>
</dbReference>
<organism evidence="3 4">
    <name type="scientific">Kocuria rhizophila</name>
    <dbReference type="NCBI Taxonomy" id="72000"/>
    <lineage>
        <taxon>Bacteria</taxon>
        <taxon>Bacillati</taxon>
        <taxon>Actinomycetota</taxon>
        <taxon>Actinomycetes</taxon>
        <taxon>Micrococcales</taxon>
        <taxon>Micrococcaceae</taxon>
        <taxon>Kocuria</taxon>
    </lineage>
</organism>
<gene>
    <name evidence="3" type="ORF">E4P33_04755</name>
</gene>
<evidence type="ECO:0000256" key="1">
    <source>
        <dbReference type="SAM" id="MobiDB-lite"/>
    </source>
</evidence>
<keyword evidence="2" id="KW-0812">Transmembrane</keyword>
<feature type="region of interest" description="Disordered" evidence="1">
    <location>
        <begin position="1"/>
        <end position="36"/>
    </location>
</feature>
<accession>A0AAX2SFC3</accession>
<protein>
    <submittedName>
        <fullName evidence="3">Uncharacterized protein</fullName>
    </submittedName>
</protein>
<evidence type="ECO:0000256" key="2">
    <source>
        <dbReference type="SAM" id="Phobius"/>
    </source>
</evidence>
<dbReference type="AlphaFoldDB" id="A0AAX2SFC3"/>
<sequence length="104" mass="10608">MSEHPRDEFDDVPEDGARQGAHRGHNPRAREGSTRQFRTVLVSGVLALVLGAVCFVNAPRTAQEAQSLGSAAVSPAAVTTASPVLADAAAAGPRAPAPGGVERV</sequence>